<feature type="compositionally biased region" description="Basic residues" evidence="1">
    <location>
        <begin position="634"/>
        <end position="643"/>
    </location>
</feature>
<feature type="compositionally biased region" description="Polar residues" evidence="1">
    <location>
        <begin position="487"/>
        <end position="503"/>
    </location>
</feature>
<feature type="compositionally biased region" description="Polar residues" evidence="1">
    <location>
        <begin position="532"/>
        <end position="560"/>
    </location>
</feature>
<feature type="compositionally biased region" description="Polar residues" evidence="1">
    <location>
        <begin position="361"/>
        <end position="374"/>
    </location>
</feature>
<evidence type="ECO:0000313" key="3">
    <source>
        <dbReference type="Proteomes" id="UP000762676"/>
    </source>
</evidence>
<organism evidence="2 3">
    <name type="scientific">Elysia marginata</name>
    <dbReference type="NCBI Taxonomy" id="1093978"/>
    <lineage>
        <taxon>Eukaryota</taxon>
        <taxon>Metazoa</taxon>
        <taxon>Spiralia</taxon>
        <taxon>Lophotrochozoa</taxon>
        <taxon>Mollusca</taxon>
        <taxon>Gastropoda</taxon>
        <taxon>Heterobranchia</taxon>
        <taxon>Euthyneura</taxon>
        <taxon>Panpulmonata</taxon>
        <taxon>Sacoglossa</taxon>
        <taxon>Placobranchoidea</taxon>
        <taxon>Plakobranchidae</taxon>
        <taxon>Elysia</taxon>
    </lineage>
</organism>
<protein>
    <submittedName>
        <fullName evidence="2">Uncharacterized protein</fullName>
    </submittedName>
</protein>
<feature type="compositionally biased region" description="Polar residues" evidence="1">
    <location>
        <begin position="170"/>
        <end position="195"/>
    </location>
</feature>
<dbReference type="Proteomes" id="UP000762676">
    <property type="component" value="Unassembled WGS sequence"/>
</dbReference>
<feature type="compositionally biased region" description="Basic and acidic residues" evidence="1">
    <location>
        <begin position="337"/>
        <end position="357"/>
    </location>
</feature>
<feature type="region of interest" description="Disordered" evidence="1">
    <location>
        <begin position="1"/>
        <end position="643"/>
    </location>
</feature>
<feature type="compositionally biased region" description="Basic and acidic residues" evidence="1">
    <location>
        <begin position="60"/>
        <end position="71"/>
    </location>
</feature>
<name>A0AAV4IM18_9GAST</name>
<dbReference type="EMBL" id="BMAT01002655">
    <property type="protein sequence ID" value="GFS10990.1"/>
    <property type="molecule type" value="Genomic_DNA"/>
</dbReference>
<feature type="compositionally biased region" description="Polar residues" evidence="1">
    <location>
        <begin position="406"/>
        <end position="435"/>
    </location>
</feature>
<feature type="compositionally biased region" description="Polar residues" evidence="1">
    <location>
        <begin position="308"/>
        <end position="331"/>
    </location>
</feature>
<feature type="compositionally biased region" description="Polar residues" evidence="1">
    <location>
        <begin position="512"/>
        <end position="524"/>
    </location>
</feature>
<feature type="compositionally biased region" description="Polar residues" evidence="1">
    <location>
        <begin position="581"/>
        <end position="598"/>
    </location>
</feature>
<sequence length="643" mass="68164">MKRIKTQPVAAKAGLKPSDKESSHKQNVTEIPRSGASESRNGSKETPKSRTHEGISSNNRDTKSPVEEQVRHAGASAHAHQNKDQVKVKQRNRLPDELSSTVTPSSPGEDADAVRTSIVGQILASVRGESSAVPPLPAASASHGADDRGHKPPRKSSPPPVAARVHKSKPTSSSNRQLTDVKQVQITPSQTVHLDSQSSASRGSSAVSSHPKPSKPPRANTNISATDKSFSEKVGSETQSKQEDVKTADTSVSSDSEGNQRVLSESKSLTSCIRTASADFSSSVNVSENKELRSKPPINNPLSPSSNTDDLSNSTHGSITECNAQRQIIHNNDTEGNDEKAGDIAADRLVHQRHEVIRPVSATTGEKGGNSSIDGTRKPATPAGCKSGEIIEPSGQSICRDGDANTALSVTAAGPSTSEFPQSLSADSGIGSPTSHPCVIGREREREGLRPNTFPDNVSPCAADSDTNQITSSPITSPDCPVPSTPKPDSTHLQVQHNSSDHGTSPLPPSPQTIARTTQNSTDTGGDEEHSQCPTSPVLSTPTNIDEQNSKTISSSVENVNDNKDEEQETIPGNGVALPPNSKSSQDCVTDNQTSNGDCSKEDSLPTDIEKTNNNDSIKKKVRQLNTRENAIRNRVRKNSRLK</sequence>
<feature type="compositionally biased region" description="Basic and acidic residues" evidence="1">
    <location>
        <begin position="41"/>
        <end position="53"/>
    </location>
</feature>
<feature type="compositionally biased region" description="Polar residues" evidence="1">
    <location>
        <begin position="465"/>
        <end position="476"/>
    </location>
</feature>
<feature type="compositionally biased region" description="Low complexity" evidence="1">
    <location>
        <begin position="295"/>
        <end position="307"/>
    </location>
</feature>
<feature type="compositionally biased region" description="Basic and acidic residues" evidence="1">
    <location>
        <begin position="599"/>
        <end position="619"/>
    </location>
</feature>
<gene>
    <name evidence="2" type="ORF">ElyMa_001335900</name>
</gene>
<comment type="caution">
    <text evidence="2">The sequence shown here is derived from an EMBL/GenBank/DDBJ whole genome shotgun (WGS) entry which is preliminary data.</text>
</comment>
<proteinExistence type="predicted"/>
<dbReference type="AlphaFoldDB" id="A0AAV4IM18"/>
<feature type="compositionally biased region" description="Low complexity" evidence="1">
    <location>
        <begin position="130"/>
        <end position="142"/>
    </location>
</feature>
<evidence type="ECO:0000313" key="2">
    <source>
        <dbReference type="EMBL" id="GFS10990.1"/>
    </source>
</evidence>
<keyword evidence="3" id="KW-1185">Reference proteome</keyword>
<reference evidence="2 3" key="1">
    <citation type="journal article" date="2021" name="Elife">
        <title>Chloroplast acquisition without the gene transfer in kleptoplastic sea slugs, Plakobranchus ocellatus.</title>
        <authorList>
            <person name="Maeda T."/>
            <person name="Takahashi S."/>
            <person name="Yoshida T."/>
            <person name="Shimamura S."/>
            <person name="Takaki Y."/>
            <person name="Nagai Y."/>
            <person name="Toyoda A."/>
            <person name="Suzuki Y."/>
            <person name="Arimoto A."/>
            <person name="Ishii H."/>
            <person name="Satoh N."/>
            <person name="Nishiyama T."/>
            <person name="Hasebe M."/>
            <person name="Maruyama T."/>
            <person name="Minagawa J."/>
            <person name="Obokata J."/>
            <person name="Shigenobu S."/>
        </authorList>
    </citation>
    <scope>NUCLEOTIDE SEQUENCE [LARGE SCALE GENOMIC DNA]</scope>
</reference>
<feature type="compositionally biased region" description="Basic and acidic residues" evidence="1">
    <location>
        <begin position="229"/>
        <end position="247"/>
    </location>
</feature>
<feature type="compositionally biased region" description="Polar residues" evidence="1">
    <location>
        <begin position="248"/>
        <end position="287"/>
    </location>
</feature>
<accession>A0AAV4IM18</accession>
<feature type="compositionally biased region" description="Polar residues" evidence="1">
    <location>
        <begin position="219"/>
        <end position="228"/>
    </location>
</feature>
<evidence type="ECO:0000256" key="1">
    <source>
        <dbReference type="SAM" id="MobiDB-lite"/>
    </source>
</evidence>
<feature type="compositionally biased region" description="Low complexity" evidence="1">
    <location>
        <begin position="196"/>
        <end position="209"/>
    </location>
</feature>